<protein>
    <submittedName>
        <fullName evidence="5">Type III secretion system cytoplasmic ring protein SctQ</fullName>
    </submittedName>
</protein>
<feature type="domain" description="Flagellar motor switch protein FliN-like C-terminal" evidence="3">
    <location>
        <begin position="311"/>
        <end position="379"/>
    </location>
</feature>
<comment type="similarity">
    <text evidence="1">Belongs to the FliN/MopA/SpaO family.</text>
</comment>
<dbReference type="PANTHER" id="PTHR30034:SF6">
    <property type="entry name" value="YOP PROTEINS TRANSLOCATION PROTEIN Q"/>
    <property type="match status" value="1"/>
</dbReference>
<gene>
    <name evidence="5" type="primary">sctQ</name>
    <name evidence="5" type="ORF">KPL81_06445</name>
</gene>
<dbReference type="InterPro" id="IPR001172">
    <property type="entry name" value="FliN_T3SS_HrcQb"/>
</dbReference>
<feature type="domain" description="SpaO FliM/N C-terminal related" evidence="4">
    <location>
        <begin position="193"/>
        <end position="245"/>
    </location>
</feature>
<dbReference type="RefSeq" id="WP_219791148.1">
    <property type="nucleotide sequence ID" value="NZ_JAHYCA010000002.1"/>
</dbReference>
<sequence length="383" mass="40362">MAELDLMPEAGRQGSVAGGKVVAARLPRYAPEQVAMLNALHCPRPALALSLGGRALRLRIVPETEPPSLPVALGLSIGGASALLQLCHDSLALLSDRLALRAGLATCEPDLMALWLEYALLEWLEPLEARLGVAVHLDAALPAAEELAAMRLTLSLMADGDAGHLRLSLGTAAMRAVAPLLGALPAVDPRPCSTLPISVQWVAGHQRLRLDELCGLMPGDVVLLERPAEALAIAGRPMAKVVEQDDGLKLLTPLTAGHGDDLDVPRPARAGNDIPSSHLLENHPLSNDRSRDAMAEDSRSPKSPPTDAAALDGLPMRLVCELGRLELTLGELRELGPGSVLPLSRPTEDAVDLVVNGRPMGRGRLVEIGDSLGVQIVRLTGDE</sequence>
<dbReference type="SUPFAM" id="SSF101801">
    <property type="entry name" value="Surface presentation of antigens (SPOA)"/>
    <property type="match status" value="1"/>
</dbReference>
<dbReference type="PRINTS" id="PR00956">
    <property type="entry name" value="FLGMOTORFLIN"/>
</dbReference>
<feature type="region of interest" description="Disordered" evidence="2">
    <location>
        <begin position="255"/>
        <end position="310"/>
    </location>
</feature>
<dbReference type="Pfam" id="PF01052">
    <property type="entry name" value="FliMN_C"/>
    <property type="match status" value="1"/>
</dbReference>
<dbReference type="Gene3D" id="2.30.330.10">
    <property type="entry name" value="SpoA-like"/>
    <property type="match status" value="1"/>
</dbReference>
<dbReference type="InterPro" id="IPR058805">
    <property type="entry name" value="SpaO_FliMN_C_rel"/>
</dbReference>
<dbReference type="EMBL" id="JAHYCA010000002">
    <property type="protein sequence ID" value="MBW6390801.1"/>
    <property type="molecule type" value="Genomic_DNA"/>
</dbReference>
<comment type="caution">
    <text evidence="5">The sequence shown here is derived from an EMBL/GenBank/DDBJ whole genome shotgun (WGS) entry which is preliminary data.</text>
</comment>
<evidence type="ECO:0000256" key="1">
    <source>
        <dbReference type="ARBA" id="ARBA00009226"/>
    </source>
</evidence>
<dbReference type="PANTHER" id="PTHR30034">
    <property type="entry name" value="FLAGELLAR MOTOR SWITCH PROTEIN FLIM"/>
    <property type="match status" value="1"/>
</dbReference>
<dbReference type="InterPro" id="IPR036429">
    <property type="entry name" value="SpoA-like_sf"/>
</dbReference>
<dbReference type="InterPro" id="IPR001543">
    <property type="entry name" value="FliN-like_C"/>
</dbReference>
<feature type="compositionally biased region" description="Basic and acidic residues" evidence="2">
    <location>
        <begin position="286"/>
        <end position="300"/>
    </location>
</feature>
<dbReference type="Proteomes" id="UP000769617">
    <property type="component" value="Unassembled WGS sequence"/>
</dbReference>
<proteinExistence type="inferred from homology"/>
<dbReference type="NCBIfam" id="TIGR02551">
    <property type="entry name" value="SpaO_YscQ"/>
    <property type="match status" value="1"/>
</dbReference>
<accession>A0ABS6ZL50</accession>
<keyword evidence="6" id="KW-1185">Reference proteome</keyword>
<dbReference type="InterPro" id="IPR013385">
    <property type="entry name" value="T3SS_SpaO/YscQ/SpaO"/>
</dbReference>
<evidence type="ECO:0000259" key="3">
    <source>
        <dbReference type="Pfam" id="PF01052"/>
    </source>
</evidence>
<evidence type="ECO:0000259" key="4">
    <source>
        <dbReference type="Pfam" id="PF26304"/>
    </source>
</evidence>
<name>A0ABS6ZL50_9GAMM</name>
<reference evidence="5 6" key="1">
    <citation type="submission" date="2021-07" db="EMBL/GenBank/DDBJ databases">
        <authorList>
            <person name="So Y."/>
        </authorList>
    </citation>
    <scope>NUCLEOTIDE SEQUENCE [LARGE SCALE GENOMIC DNA]</scope>
    <source>
        <strain evidence="5 6">Y3S6</strain>
    </source>
</reference>
<evidence type="ECO:0000313" key="5">
    <source>
        <dbReference type="EMBL" id="MBW6390801.1"/>
    </source>
</evidence>
<evidence type="ECO:0000313" key="6">
    <source>
        <dbReference type="Proteomes" id="UP000769617"/>
    </source>
</evidence>
<organism evidence="5 6">
    <name type="scientific">Billgrantia antri</name>
    <dbReference type="NCBI Taxonomy" id="2846777"/>
    <lineage>
        <taxon>Bacteria</taxon>
        <taxon>Pseudomonadati</taxon>
        <taxon>Pseudomonadota</taxon>
        <taxon>Gammaproteobacteria</taxon>
        <taxon>Oceanospirillales</taxon>
        <taxon>Halomonadaceae</taxon>
        <taxon>Billgrantia</taxon>
    </lineage>
</organism>
<dbReference type="Pfam" id="PF26304">
    <property type="entry name" value="FliMN_C_rel"/>
    <property type="match status" value="1"/>
</dbReference>
<evidence type="ECO:0000256" key="2">
    <source>
        <dbReference type="SAM" id="MobiDB-lite"/>
    </source>
</evidence>